<dbReference type="InterPro" id="IPR002577">
    <property type="entry name" value="HTH_HxlR"/>
</dbReference>
<proteinExistence type="predicted"/>
<gene>
    <name evidence="5" type="ORF">ACFPMF_15655</name>
</gene>
<dbReference type="Pfam" id="PF01638">
    <property type="entry name" value="HxlR"/>
    <property type="match status" value="1"/>
</dbReference>
<reference evidence="6" key="1">
    <citation type="journal article" date="2019" name="Int. J. Syst. Evol. Microbiol.">
        <title>The Global Catalogue of Microorganisms (GCM) 10K type strain sequencing project: providing services to taxonomists for standard genome sequencing and annotation.</title>
        <authorList>
            <consortium name="The Broad Institute Genomics Platform"/>
            <consortium name="The Broad Institute Genome Sequencing Center for Infectious Disease"/>
            <person name="Wu L."/>
            <person name="Ma J."/>
        </authorList>
    </citation>
    <scope>NUCLEOTIDE SEQUENCE [LARGE SCALE GENOMIC DNA]</scope>
    <source>
        <strain evidence="6">CCUG 55250</strain>
    </source>
</reference>
<dbReference type="PANTHER" id="PTHR33204:SF29">
    <property type="entry name" value="TRANSCRIPTIONAL REGULATOR"/>
    <property type="match status" value="1"/>
</dbReference>
<evidence type="ECO:0000256" key="1">
    <source>
        <dbReference type="ARBA" id="ARBA00023015"/>
    </source>
</evidence>
<dbReference type="InterPro" id="IPR036390">
    <property type="entry name" value="WH_DNA-bd_sf"/>
</dbReference>
<evidence type="ECO:0000313" key="6">
    <source>
        <dbReference type="Proteomes" id="UP001596106"/>
    </source>
</evidence>
<protein>
    <submittedName>
        <fullName evidence="5">Winged helix-turn-helix transcriptional regulator</fullName>
    </submittedName>
</protein>
<evidence type="ECO:0000256" key="3">
    <source>
        <dbReference type="ARBA" id="ARBA00023163"/>
    </source>
</evidence>
<organism evidence="5 6">
    <name type="scientific">Larkinella bovis</name>
    <dbReference type="NCBI Taxonomy" id="683041"/>
    <lineage>
        <taxon>Bacteria</taxon>
        <taxon>Pseudomonadati</taxon>
        <taxon>Bacteroidota</taxon>
        <taxon>Cytophagia</taxon>
        <taxon>Cytophagales</taxon>
        <taxon>Spirosomataceae</taxon>
        <taxon>Larkinella</taxon>
    </lineage>
</organism>
<evidence type="ECO:0000313" key="5">
    <source>
        <dbReference type="EMBL" id="MFC5410758.1"/>
    </source>
</evidence>
<dbReference type="PANTHER" id="PTHR33204">
    <property type="entry name" value="TRANSCRIPTIONAL REGULATOR, MARR FAMILY"/>
    <property type="match status" value="1"/>
</dbReference>
<keyword evidence="1" id="KW-0805">Transcription regulation</keyword>
<comment type="caution">
    <text evidence="5">The sequence shown here is derived from an EMBL/GenBank/DDBJ whole genome shotgun (WGS) entry which is preliminary data.</text>
</comment>
<keyword evidence="2" id="KW-0238">DNA-binding</keyword>
<dbReference type="Proteomes" id="UP001596106">
    <property type="component" value="Unassembled WGS sequence"/>
</dbReference>
<keyword evidence="3" id="KW-0804">Transcription</keyword>
<name>A0ABW0IBH9_9BACT</name>
<sequence length="110" mass="12534">MPQKNRNNLPLEVEYTHIRKVLAVVSGKWRLYLILLLGEHTFRFGQLRQQLPAISEKMLAGELKALVALGVLRRNVYAELPSRVDYSLTPNGLLALPMLRQLPQVGQLFT</sequence>
<dbReference type="InterPro" id="IPR036388">
    <property type="entry name" value="WH-like_DNA-bd_sf"/>
</dbReference>
<dbReference type="PROSITE" id="PS51118">
    <property type="entry name" value="HTH_HXLR"/>
    <property type="match status" value="1"/>
</dbReference>
<evidence type="ECO:0000256" key="2">
    <source>
        <dbReference type="ARBA" id="ARBA00023125"/>
    </source>
</evidence>
<feature type="domain" description="HTH hxlR-type" evidence="4">
    <location>
        <begin position="9"/>
        <end position="110"/>
    </location>
</feature>
<dbReference type="SUPFAM" id="SSF46785">
    <property type="entry name" value="Winged helix' DNA-binding domain"/>
    <property type="match status" value="1"/>
</dbReference>
<evidence type="ECO:0000259" key="4">
    <source>
        <dbReference type="PROSITE" id="PS51118"/>
    </source>
</evidence>
<dbReference type="EMBL" id="JBHSMA010000004">
    <property type="protein sequence ID" value="MFC5410758.1"/>
    <property type="molecule type" value="Genomic_DNA"/>
</dbReference>
<accession>A0ABW0IBH9</accession>
<keyword evidence="6" id="KW-1185">Reference proteome</keyword>
<dbReference type="RefSeq" id="WP_379846750.1">
    <property type="nucleotide sequence ID" value="NZ_JBHSMA010000004.1"/>
</dbReference>
<dbReference type="Gene3D" id="1.10.10.10">
    <property type="entry name" value="Winged helix-like DNA-binding domain superfamily/Winged helix DNA-binding domain"/>
    <property type="match status" value="1"/>
</dbReference>